<evidence type="ECO:0000256" key="2">
    <source>
        <dbReference type="ARBA" id="ARBA00021549"/>
    </source>
</evidence>
<dbReference type="AlphaFoldDB" id="A0AA42N2T4"/>
<evidence type="ECO:0000259" key="12">
    <source>
        <dbReference type="Pfam" id="PF12019"/>
    </source>
</evidence>
<name>A0AA42N2T4_AQUAC</name>
<gene>
    <name evidence="13" type="ORF">N5C05_14910</name>
</gene>
<comment type="caution">
    <text evidence="13">The sequence shown here is derived from an EMBL/GenBank/DDBJ whole genome shotgun (WGS) entry which is preliminary data.</text>
</comment>
<dbReference type="InterPro" id="IPR045584">
    <property type="entry name" value="Pilin-like"/>
</dbReference>
<dbReference type="GO" id="GO:0015628">
    <property type="term" value="P:protein secretion by the type II secretion system"/>
    <property type="evidence" value="ECO:0007669"/>
    <property type="project" value="InterPro"/>
</dbReference>
<evidence type="ECO:0000256" key="6">
    <source>
        <dbReference type="ARBA" id="ARBA00022692"/>
    </source>
</evidence>
<evidence type="ECO:0000256" key="4">
    <source>
        <dbReference type="ARBA" id="ARBA00022481"/>
    </source>
</evidence>
<dbReference type="NCBIfam" id="TIGR02532">
    <property type="entry name" value="IV_pilin_GFxxxE"/>
    <property type="match status" value="1"/>
</dbReference>
<keyword evidence="3" id="KW-1003">Cell membrane</keyword>
<evidence type="ECO:0000313" key="13">
    <source>
        <dbReference type="EMBL" id="MDH1056045.1"/>
    </source>
</evidence>
<evidence type="ECO:0000313" key="14">
    <source>
        <dbReference type="Proteomes" id="UP001158730"/>
    </source>
</evidence>
<evidence type="ECO:0000256" key="3">
    <source>
        <dbReference type="ARBA" id="ARBA00022475"/>
    </source>
</evidence>
<evidence type="ECO:0000256" key="10">
    <source>
        <dbReference type="ARBA" id="ARBA00030775"/>
    </source>
</evidence>
<protein>
    <recommendedName>
        <fullName evidence="2">Type II secretion system protein H</fullName>
    </recommendedName>
    <alternativeName>
        <fullName evidence="10">General secretion pathway protein H</fullName>
    </alternativeName>
</protein>
<dbReference type="Gene3D" id="3.55.40.10">
    <property type="entry name" value="minor pseudopilin epsh domain"/>
    <property type="match status" value="1"/>
</dbReference>
<evidence type="ECO:0000256" key="8">
    <source>
        <dbReference type="ARBA" id="ARBA00023136"/>
    </source>
</evidence>
<evidence type="ECO:0000256" key="9">
    <source>
        <dbReference type="ARBA" id="ARBA00025772"/>
    </source>
</evidence>
<organism evidence="13 14">
    <name type="scientific">Aquipseudomonas alcaligenes</name>
    <name type="common">Pseudomonas alcaligenes</name>
    <dbReference type="NCBI Taxonomy" id="43263"/>
    <lineage>
        <taxon>Bacteria</taxon>
        <taxon>Pseudomonadati</taxon>
        <taxon>Pseudomonadota</taxon>
        <taxon>Gammaproteobacteria</taxon>
        <taxon>Pseudomonadales</taxon>
        <taxon>Pseudomonadaceae</taxon>
        <taxon>Aquipseudomonas</taxon>
    </lineage>
</organism>
<keyword evidence="5" id="KW-0997">Cell inner membrane</keyword>
<evidence type="ECO:0000256" key="7">
    <source>
        <dbReference type="ARBA" id="ARBA00022989"/>
    </source>
</evidence>
<dbReference type="InterPro" id="IPR022346">
    <property type="entry name" value="T2SS_GspH"/>
</dbReference>
<dbReference type="Proteomes" id="UP001158730">
    <property type="component" value="Unassembled WGS sequence"/>
</dbReference>
<evidence type="ECO:0000256" key="11">
    <source>
        <dbReference type="SAM" id="Phobius"/>
    </source>
</evidence>
<feature type="transmembrane region" description="Helical" evidence="11">
    <location>
        <begin position="12"/>
        <end position="33"/>
    </location>
</feature>
<dbReference type="GO" id="GO:0005886">
    <property type="term" value="C:plasma membrane"/>
    <property type="evidence" value="ECO:0007669"/>
    <property type="project" value="UniProtKB-SubCell"/>
</dbReference>
<accession>A0AA42N2T4</accession>
<evidence type="ECO:0000256" key="1">
    <source>
        <dbReference type="ARBA" id="ARBA00004377"/>
    </source>
</evidence>
<comment type="subcellular location">
    <subcellularLocation>
        <location evidence="1">Cell inner membrane</location>
        <topology evidence="1">Single-pass membrane protein</topology>
    </subcellularLocation>
</comment>
<keyword evidence="7 11" id="KW-1133">Transmembrane helix</keyword>
<reference evidence="13" key="1">
    <citation type="submission" date="2022-09" db="EMBL/GenBank/DDBJ databases">
        <title>Intensive care unit water sources are persistently colonized with multi-drug resistant bacteria and are the site of extensive horizontal gene transfer of antibiotic resistance genes.</title>
        <authorList>
            <person name="Diorio-Toth L."/>
        </authorList>
    </citation>
    <scope>NUCLEOTIDE SEQUENCE</scope>
    <source>
        <strain evidence="13">GD03990</strain>
    </source>
</reference>
<dbReference type="EMBL" id="JAOBYN010000013">
    <property type="protein sequence ID" value="MDH1056045.1"/>
    <property type="molecule type" value="Genomic_DNA"/>
</dbReference>
<sequence length="169" mass="18600">MRNNGFTLVEMLTALAVAAILTFVAIPLVDDLLARQRASMALRSFTDSLRYARTHAVLHQTGVTMRAQQNDWAAGWMIFEDPNQNATYDSQEKSLLQRTPRETLVISGNQPVASYIHFNMQGEPQLAGGGFQAGTVTICSPSTPEKRTRLIMARSGRLRVSSEEASSCP</sequence>
<dbReference type="RefSeq" id="WP_280054520.1">
    <property type="nucleotide sequence ID" value="NZ_JAOBYN010000013.1"/>
</dbReference>
<evidence type="ECO:0000256" key="5">
    <source>
        <dbReference type="ARBA" id="ARBA00022519"/>
    </source>
</evidence>
<keyword evidence="8 11" id="KW-0472">Membrane</keyword>
<dbReference type="Pfam" id="PF07963">
    <property type="entry name" value="N_methyl"/>
    <property type="match status" value="1"/>
</dbReference>
<proteinExistence type="inferred from homology"/>
<dbReference type="GO" id="GO:0015627">
    <property type="term" value="C:type II protein secretion system complex"/>
    <property type="evidence" value="ECO:0007669"/>
    <property type="project" value="InterPro"/>
</dbReference>
<keyword evidence="4" id="KW-0488">Methylation</keyword>
<feature type="domain" description="General secretion pathway GspH" evidence="12">
    <location>
        <begin position="42"/>
        <end position="156"/>
    </location>
</feature>
<dbReference type="InterPro" id="IPR012902">
    <property type="entry name" value="N_methyl_site"/>
</dbReference>
<dbReference type="SUPFAM" id="SSF54523">
    <property type="entry name" value="Pili subunits"/>
    <property type="match status" value="1"/>
</dbReference>
<dbReference type="Pfam" id="PF12019">
    <property type="entry name" value="GspH"/>
    <property type="match status" value="1"/>
</dbReference>
<keyword evidence="6 11" id="KW-0812">Transmembrane</keyword>
<comment type="similarity">
    <text evidence="9">Belongs to the GSP H family.</text>
</comment>